<dbReference type="OrthoDB" id="9776786at2"/>
<name>A0A0A5HVT7_9BACI</name>
<dbReference type="RefSeq" id="WP_036833150.1">
    <property type="nucleotide sequence ID" value="NZ_AVPG01000005.1"/>
</dbReference>
<dbReference type="PROSITE" id="PS51257">
    <property type="entry name" value="PROKAR_LIPOPROTEIN"/>
    <property type="match status" value="1"/>
</dbReference>
<dbReference type="Pfam" id="PF12974">
    <property type="entry name" value="Phosphonate-bd"/>
    <property type="match status" value="1"/>
</dbReference>
<dbReference type="InterPro" id="IPR005770">
    <property type="entry name" value="PhnD"/>
</dbReference>
<evidence type="ECO:0000256" key="4">
    <source>
        <dbReference type="SAM" id="SignalP"/>
    </source>
</evidence>
<dbReference type="SUPFAM" id="SSF53850">
    <property type="entry name" value="Periplasmic binding protein-like II"/>
    <property type="match status" value="1"/>
</dbReference>
<dbReference type="AlphaFoldDB" id="A0A0A5HVT7"/>
<accession>A0A0A5HVT7</accession>
<dbReference type="Proteomes" id="UP000030401">
    <property type="component" value="Unassembled WGS sequence"/>
</dbReference>
<reference evidence="5 6" key="1">
    <citation type="submission" date="2013-08" db="EMBL/GenBank/DDBJ databases">
        <authorList>
            <person name="Huang J."/>
            <person name="Wang G."/>
        </authorList>
    </citation>
    <scope>NUCLEOTIDE SEQUENCE [LARGE SCALE GENOMIC DNA]</scope>
    <source>
        <strain evidence="5 6">JSM 072002</strain>
    </source>
</reference>
<comment type="similarity">
    <text evidence="1">Belongs to the phosphate/phosphite/phosphonate binding protein family.</text>
</comment>
<dbReference type="Gene3D" id="3.40.190.10">
    <property type="entry name" value="Periplasmic binding protein-like II"/>
    <property type="match status" value="2"/>
</dbReference>
<gene>
    <name evidence="5" type="ORF">N784_14190</name>
</gene>
<dbReference type="GO" id="GO:0043190">
    <property type="term" value="C:ATP-binding cassette (ABC) transporter complex"/>
    <property type="evidence" value="ECO:0007669"/>
    <property type="project" value="InterPro"/>
</dbReference>
<dbReference type="GO" id="GO:0055085">
    <property type="term" value="P:transmembrane transport"/>
    <property type="evidence" value="ECO:0007669"/>
    <property type="project" value="InterPro"/>
</dbReference>
<evidence type="ECO:0000313" key="5">
    <source>
        <dbReference type="EMBL" id="KGX87757.1"/>
    </source>
</evidence>
<sequence>MKKWLAFLMALSLALVLVACGSNEESDEQPSGEEDTEASENSTESEGEETDSEDPEKIVMGFVPSTESDKIADTVEPLAKQLSEELGVEVEGKVMSSYSAVVEGMGSGQIHIGFLPAFAYVLGNEKYDIDVMLKSERYGSDQYRAQYVVSADSDIEELADLEGKTWAIPDISSTSGFLFPSAQIMDEFSVEDVQEGFFSQTIPAGGHDNAVITVLEGNADVATTFEDARENVQEDYPEVMDETKIIGYTDWIPNDTISVIPSLSDDMKTKIEEAFLSFNDNEEMIKVMNEVYSWDAIVEANHEDYEIVANTYEKFKDQINIDDM</sequence>
<feature type="compositionally biased region" description="Acidic residues" evidence="3">
    <location>
        <begin position="24"/>
        <end position="54"/>
    </location>
</feature>
<dbReference type="STRING" id="1385512.N784_14190"/>
<feature type="signal peptide" evidence="4">
    <location>
        <begin position="1"/>
        <end position="19"/>
    </location>
</feature>
<evidence type="ECO:0000256" key="3">
    <source>
        <dbReference type="SAM" id="MobiDB-lite"/>
    </source>
</evidence>
<feature type="chain" id="PRO_5038456616" evidence="4">
    <location>
        <begin position="20"/>
        <end position="324"/>
    </location>
</feature>
<evidence type="ECO:0000313" key="6">
    <source>
        <dbReference type="Proteomes" id="UP000030401"/>
    </source>
</evidence>
<evidence type="ECO:0000256" key="1">
    <source>
        <dbReference type="ARBA" id="ARBA00007162"/>
    </source>
</evidence>
<dbReference type="PANTHER" id="PTHR35841:SF1">
    <property type="entry name" value="PHOSPHONATES-BINDING PERIPLASMIC PROTEIN"/>
    <property type="match status" value="1"/>
</dbReference>
<dbReference type="PANTHER" id="PTHR35841">
    <property type="entry name" value="PHOSPHONATES-BINDING PERIPLASMIC PROTEIN"/>
    <property type="match status" value="1"/>
</dbReference>
<comment type="caution">
    <text evidence="5">The sequence shown here is derived from an EMBL/GenBank/DDBJ whole genome shotgun (WGS) entry which is preliminary data.</text>
</comment>
<proteinExistence type="inferred from homology"/>
<dbReference type="CDD" id="cd01071">
    <property type="entry name" value="PBP2_PhnD_like"/>
    <property type="match status" value="1"/>
</dbReference>
<keyword evidence="2 4" id="KW-0732">Signal</keyword>
<keyword evidence="6" id="KW-1185">Reference proteome</keyword>
<evidence type="ECO:0000256" key="2">
    <source>
        <dbReference type="ARBA" id="ARBA00022729"/>
    </source>
</evidence>
<organism evidence="5 6">
    <name type="scientific">Pontibacillus litoralis JSM 072002</name>
    <dbReference type="NCBI Taxonomy" id="1385512"/>
    <lineage>
        <taxon>Bacteria</taxon>
        <taxon>Bacillati</taxon>
        <taxon>Bacillota</taxon>
        <taxon>Bacilli</taxon>
        <taxon>Bacillales</taxon>
        <taxon>Bacillaceae</taxon>
        <taxon>Pontibacillus</taxon>
    </lineage>
</organism>
<dbReference type="eggNOG" id="COG3221">
    <property type="taxonomic scope" value="Bacteria"/>
</dbReference>
<dbReference type="EMBL" id="AVPG01000005">
    <property type="protein sequence ID" value="KGX87757.1"/>
    <property type="molecule type" value="Genomic_DNA"/>
</dbReference>
<dbReference type="NCBIfam" id="TIGR01098">
    <property type="entry name" value="3A0109s03R"/>
    <property type="match status" value="1"/>
</dbReference>
<protein>
    <submittedName>
        <fullName evidence="5">Phosphonate ABC transporter substrate-binding protein</fullName>
    </submittedName>
</protein>
<feature type="region of interest" description="Disordered" evidence="3">
    <location>
        <begin position="22"/>
        <end position="57"/>
    </location>
</feature>